<organism evidence="1">
    <name type="scientific">Myoviridae sp. ct1CM14</name>
    <dbReference type="NCBI Taxonomy" id="2825018"/>
    <lineage>
        <taxon>Viruses</taxon>
        <taxon>Duplodnaviria</taxon>
        <taxon>Heunggongvirae</taxon>
        <taxon>Uroviricota</taxon>
        <taxon>Caudoviricetes</taxon>
    </lineage>
</organism>
<sequence>MTNKGTCRYCKNIVFFDDPVDDDESEEKAVTMCDCNGARIWQRAKERQERAKDNIELAIHETDEKVCEYLKQCVELVDQRTIAKITVDNGRGVKVTISKTNKDTIKVTKKVSKDVVYDE</sequence>
<name>A0A8S5NV91_9CAUD</name>
<evidence type="ECO:0000313" key="1">
    <source>
        <dbReference type="EMBL" id="DAD98128.1"/>
    </source>
</evidence>
<accession>A0A8S5NV91</accession>
<dbReference type="EMBL" id="BK015253">
    <property type="protein sequence ID" value="DAD98128.1"/>
    <property type="molecule type" value="Genomic_DNA"/>
</dbReference>
<protein>
    <submittedName>
        <fullName evidence="1">Uncharacterized protein</fullName>
    </submittedName>
</protein>
<proteinExistence type="predicted"/>
<reference evidence="1" key="1">
    <citation type="journal article" date="2021" name="Proc. Natl. Acad. Sci. U.S.A.">
        <title>A Catalog of Tens of Thousands of Viruses from Human Metagenomes Reveals Hidden Associations with Chronic Diseases.</title>
        <authorList>
            <person name="Tisza M.J."/>
            <person name="Buck C.B."/>
        </authorList>
    </citation>
    <scope>NUCLEOTIDE SEQUENCE</scope>
    <source>
        <strain evidence="1">Ct1CM14</strain>
    </source>
</reference>